<dbReference type="EMBL" id="AWUE01014208">
    <property type="protein sequence ID" value="OMP04779.1"/>
    <property type="molecule type" value="Genomic_DNA"/>
</dbReference>
<comment type="caution">
    <text evidence="1">The sequence shown here is derived from an EMBL/GenBank/DDBJ whole genome shotgun (WGS) entry which is preliminary data.</text>
</comment>
<organism evidence="1 2">
    <name type="scientific">Corchorus olitorius</name>
    <dbReference type="NCBI Taxonomy" id="93759"/>
    <lineage>
        <taxon>Eukaryota</taxon>
        <taxon>Viridiplantae</taxon>
        <taxon>Streptophyta</taxon>
        <taxon>Embryophyta</taxon>
        <taxon>Tracheophyta</taxon>
        <taxon>Spermatophyta</taxon>
        <taxon>Magnoliopsida</taxon>
        <taxon>eudicotyledons</taxon>
        <taxon>Gunneridae</taxon>
        <taxon>Pentapetalae</taxon>
        <taxon>rosids</taxon>
        <taxon>malvids</taxon>
        <taxon>Malvales</taxon>
        <taxon>Malvaceae</taxon>
        <taxon>Grewioideae</taxon>
        <taxon>Apeibeae</taxon>
        <taxon>Corchorus</taxon>
    </lineage>
</organism>
<dbReference type="AlphaFoldDB" id="A0A1R3KCL1"/>
<protein>
    <submittedName>
        <fullName evidence="1">Uncharacterized protein</fullName>
    </submittedName>
</protein>
<accession>A0A1R3KCL1</accession>
<dbReference type="Proteomes" id="UP000187203">
    <property type="component" value="Unassembled WGS sequence"/>
</dbReference>
<evidence type="ECO:0000313" key="1">
    <source>
        <dbReference type="EMBL" id="OMP04779.1"/>
    </source>
</evidence>
<proteinExistence type="predicted"/>
<reference evidence="2" key="1">
    <citation type="submission" date="2013-09" db="EMBL/GenBank/DDBJ databases">
        <title>Corchorus olitorius genome sequencing.</title>
        <authorList>
            <person name="Alam M."/>
            <person name="Haque M.S."/>
            <person name="Islam M.S."/>
            <person name="Emdad E.M."/>
            <person name="Islam M.M."/>
            <person name="Ahmed B."/>
            <person name="Halim A."/>
            <person name="Hossen Q.M.M."/>
            <person name="Hossain M.Z."/>
            <person name="Ahmed R."/>
            <person name="Khan M.M."/>
            <person name="Islam R."/>
            <person name="Rashid M.M."/>
            <person name="Khan S.A."/>
            <person name="Rahman M.S."/>
            <person name="Alam M."/>
            <person name="Yahiya A.S."/>
            <person name="Khan M.S."/>
            <person name="Azam M.S."/>
            <person name="Haque T."/>
            <person name="Lashkar M.Z.H."/>
            <person name="Akhand A.I."/>
            <person name="Morshed G."/>
            <person name="Roy S."/>
            <person name="Uddin K.S."/>
            <person name="Rabeya T."/>
            <person name="Hossain A.S."/>
            <person name="Chowdhury A."/>
            <person name="Snigdha A.R."/>
            <person name="Mortoza M.S."/>
            <person name="Matin S.A."/>
            <person name="Hoque S.M.E."/>
            <person name="Islam M.K."/>
            <person name="Roy D.K."/>
            <person name="Haider R."/>
            <person name="Moosa M.M."/>
            <person name="Elias S.M."/>
            <person name="Hasan A.M."/>
            <person name="Jahan S."/>
            <person name="Shafiuddin M."/>
            <person name="Mahmood N."/>
            <person name="Shommy N.S."/>
        </authorList>
    </citation>
    <scope>NUCLEOTIDE SEQUENCE [LARGE SCALE GENOMIC DNA]</scope>
    <source>
        <strain evidence="2">cv. O-4</strain>
    </source>
</reference>
<sequence length="85" mass="9212">MILGAEDLYAAPYQVQEELCGKEGATAVPLRSVSMATSDGVDESAFKNCRGVGTKDVLSLVIFENSSTVVGAEDVRIREYYCRQC</sequence>
<name>A0A1R3KCL1_9ROSI</name>
<keyword evidence="2" id="KW-1185">Reference proteome</keyword>
<evidence type="ECO:0000313" key="2">
    <source>
        <dbReference type="Proteomes" id="UP000187203"/>
    </source>
</evidence>
<gene>
    <name evidence="1" type="ORF">COLO4_09306</name>
</gene>